<reference evidence="5 6" key="1">
    <citation type="submission" date="2021-09" db="EMBL/GenBank/DDBJ databases">
        <title>Genomic insights and catalytic innovation underlie evolution of tropane alkaloids biosynthesis.</title>
        <authorList>
            <person name="Wang Y.-J."/>
            <person name="Tian T."/>
            <person name="Huang J.-P."/>
            <person name="Huang S.-X."/>
        </authorList>
    </citation>
    <scope>NUCLEOTIDE SEQUENCE [LARGE SCALE GENOMIC DNA]</scope>
    <source>
        <strain evidence="5">KIB-2018</strain>
        <tissue evidence="5">Leaf</tissue>
    </source>
</reference>
<protein>
    <submittedName>
        <fullName evidence="5">Uncharacterized protein</fullName>
    </submittedName>
</protein>
<keyword evidence="3" id="KW-0442">Lipid degradation</keyword>
<evidence type="ECO:0000256" key="4">
    <source>
        <dbReference type="SAM" id="SignalP"/>
    </source>
</evidence>
<keyword evidence="4" id="KW-0732">Signal</keyword>
<accession>A0AAV8TMW4</accession>
<dbReference type="PANTHER" id="PTHR45648:SF5">
    <property type="entry name" value="OS04G0577300 PROTEIN"/>
    <property type="match status" value="1"/>
</dbReference>
<feature type="chain" id="PRO_5043675872" evidence="4">
    <location>
        <begin position="25"/>
        <end position="376"/>
    </location>
</feature>
<comment type="caution">
    <text evidence="5">The sequence shown here is derived from an EMBL/GenBank/DDBJ whole genome shotgun (WGS) entry which is preliminary data.</text>
</comment>
<dbReference type="GO" id="GO:0016042">
    <property type="term" value="P:lipid catabolic process"/>
    <property type="evidence" value="ECO:0007669"/>
    <property type="project" value="UniProtKB-KW"/>
</dbReference>
<dbReference type="Proteomes" id="UP001159364">
    <property type="component" value="Linkage Group LG04"/>
</dbReference>
<comment type="similarity">
    <text evidence="1">Belongs to the 'GDSL' lipolytic enzyme family.</text>
</comment>
<dbReference type="InterPro" id="IPR036514">
    <property type="entry name" value="SGNH_hydro_sf"/>
</dbReference>
<dbReference type="Pfam" id="PF00657">
    <property type="entry name" value="Lipase_GDSL"/>
    <property type="match status" value="1"/>
</dbReference>
<gene>
    <name evidence="5" type="ORF">K2173_021137</name>
</gene>
<dbReference type="InterPro" id="IPR051058">
    <property type="entry name" value="GDSL_Est/Lipase"/>
</dbReference>
<proteinExistence type="inferred from homology"/>
<keyword evidence="3" id="KW-0443">Lipid metabolism</keyword>
<dbReference type="SUPFAM" id="SSF52266">
    <property type="entry name" value="SGNH hydrolase"/>
    <property type="match status" value="1"/>
</dbReference>
<evidence type="ECO:0000256" key="2">
    <source>
        <dbReference type="ARBA" id="ARBA00022801"/>
    </source>
</evidence>
<evidence type="ECO:0000313" key="6">
    <source>
        <dbReference type="Proteomes" id="UP001159364"/>
    </source>
</evidence>
<dbReference type="AlphaFoldDB" id="A0AAV8TMW4"/>
<keyword evidence="2" id="KW-0378">Hydrolase</keyword>
<evidence type="ECO:0000256" key="3">
    <source>
        <dbReference type="ARBA" id="ARBA00022963"/>
    </source>
</evidence>
<dbReference type="EMBL" id="JAIWQS010000004">
    <property type="protein sequence ID" value="KAJ8768197.1"/>
    <property type="molecule type" value="Genomic_DNA"/>
</dbReference>
<feature type="signal peptide" evidence="4">
    <location>
        <begin position="1"/>
        <end position="24"/>
    </location>
</feature>
<dbReference type="InterPro" id="IPR001087">
    <property type="entry name" value="GDSL"/>
</dbReference>
<evidence type="ECO:0000313" key="5">
    <source>
        <dbReference type="EMBL" id="KAJ8768197.1"/>
    </source>
</evidence>
<evidence type="ECO:0000256" key="1">
    <source>
        <dbReference type="ARBA" id="ARBA00008668"/>
    </source>
</evidence>
<name>A0AAV8TMW4_9ROSI</name>
<sequence length="376" mass="40882">MIKSLKGLALLVLSVLCHILLVNSQTQNSVIKIPPFDVSQKDILPFLSVQGDITFQVPAVYVFGDSLLDNGRCVSLPYGVDFGGKPSGRITNGRNLADFIAQMLGLPFPNSFYNASGSSNTITGIDYAFSGCGIRNDTGLYPFGLECTPLAGQITNFESSISSLSSHFQSKDALDKHISSSLFLIVTGFNDISLTYGWDPSKFNNDIESFVSELANLFYQQAERLYKLGARKFLVGNANPGGCIPSRRMESPSCNETMTGWTDAFNKKLAETLTKLEAANAGSKFVYMDMGKVLHDVITNPGPYGIIDVSHACCATDPASPKPGCLESKPDSCPNGNQFVFFDRIHPTEVMHFLTLKRCIEDSTICSTTLVQLLQA</sequence>
<dbReference type="PANTHER" id="PTHR45648">
    <property type="entry name" value="GDSL LIPASE/ACYLHYDROLASE FAMILY PROTEIN (AFU_ORTHOLOGUE AFUA_4G14700)"/>
    <property type="match status" value="1"/>
</dbReference>
<keyword evidence="6" id="KW-1185">Reference proteome</keyword>
<dbReference type="Gene3D" id="3.40.50.1110">
    <property type="entry name" value="SGNH hydrolase"/>
    <property type="match status" value="1"/>
</dbReference>
<organism evidence="5 6">
    <name type="scientific">Erythroxylum novogranatense</name>
    <dbReference type="NCBI Taxonomy" id="1862640"/>
    <lineage>
        <taxon>Eukaryota</taxon>
        <taxon>Viridiplantae</taxon>
        <taxon>Streptophyta</taxon>
        <taxon>Embryophyta</taxon>
        <taxon>Tracheophyta</taxon>
        <taxon>Spermatophyta</taxon>
        <taxon>Magnoliopsida</taxon>
        <taxon>eudicotyledons</taxon>
        <taxon>Gunneridae</taxon>
        <taxon>Pentapetalae</taxon>
        <taxon>rosids</taxon>
        <taxon>fabids</taxon>
        <taxon>Malpighiales</taxon>
        <taxon>Erythroxylaceae</taxon>
        <taxon>Erythroxylum</taxon>
    </lineage>
</organism>
<dbReference type="GO" id="GO:0016788">
    <property type="term" value="F:hydrolase activity, acting on ester bonds"/>
    <property type="evidence" value="ECO:0007669"/>
    <property type="project" value="InterPro"/>
</dbReference>